<dbReference type="AlphaFoldDB" id="A0A8B9B987"/>
<keyword evidence="3" id="KW-1185">Reference proteome</keyword>
<evidence type="ECO:0000313" key="3">
    <source>
        <dbReference type="Proteomes" id="UP000694426"/>
    </source>
</evidence>
<organism evidence="2 3">
    <name type="scientific">Anser brachyrhynchus</name>
    <name type="common">Pink-footed goose</name>
    <dbReference type="NCBI Taxonomy" id="132585"/>
    <lineage>
        <taxon>Eukaryota</taxon>
        <taxon>Metazoa</taxon>
        <taxon>Chordata</taxon>
        <taxon>Craniata</taxon>
        <taxon>Vertebrata</taxon>
        <taxon>Euteleostomi</taxon>
        <taxon>Archelosauria</taxon>
        <taxon>Archosauria</taxon>
        <taxon>Dinosauria</taxon>
        <taxon>Saurischia</taxon>
        <taxon>Theropoda</taxon>
        <taxon>Coelurosauria</taxon>
        <taxon>Aves</taxon>
        <taxon>Neognathae</taxon>
        <taxon>Galloanserae</taxon>
        <taxon>Anseriformes</taxon>
        <taxon>Anatidae</taxon>
        <taxon>Anserinae</taxon>
        <taxon>Anser</taxon>
    </lineage>
</organism>
<proteinExistence type="predicted"/>
<feature type="domain" description="Reverse transcriptase" evidence="1">
    <location>
        <begin position="8"/>
        <end position="116"/>
    </location>
</feature>
<dbReference type="Proteomes" id="UP000694426">
    <property type="component" value="Unplaced"/>
</dbReference>
<dbReference type="GeneTree" id="ENSGT01150000286902"/>
<reference evidence="2" key="1">
    <citation type="submission" date="2025-08" db="UniProtKB">
        <authorList>
            <consortium name="Ensembl"/>
        </authorList>
    </citation>
    <scope>IDENTIFICATION</scope>
</reference>
<dbReference type="Pfam" id="PF00078">
    <property type="entry name" value="RVT_1"/>
    <property type="match status" value="1"/>
</dbReference>
<sequence>MSSIQLNKNIIRWVSNWLMGRAQRVVVNGATSGWQMVTSGVLQGSILGPVLFNVFINDLDVGLEGVLSKFANDTKLRGVVDSDEGGKALQRDLDRLESWAITNHMKFNKSKCRVLHLGQGNPGYMYRVGDEMLEGSPAERDLGVVFDSKLNMSQQCALAARRANCILGCIKHGIASRSREVIVPLYSALVWPHLEYCVQFWAPQYKKDIKLFESVQRRATKMVKGLEGKTYEERLRSLGLFSLEKRRLWGEPHCSLQLPR</sequence>
<name>A0A8B9B987_9AVES</name>
<dbReference type="Ensembl" id="ENSABRT00000001154.1">
    <property type="protein sequence ID" value="ENSABRP00000000764.1"/>
    <property type="gene ID" value="ENSABRG00000000837.1"/>
</dbReference>
<evidence type="ECO:0000313" key="2">
    <source>
        <dbReference type="Ensembl" id="ENSABRP00000000764.1"/>
    </source>
</evidence>
<protein>
    <recommendedName>
        <fullName evidence="1">Reverse transcriptase domain-containing protein</fullName>
    </recommendedName>
</protein>
<accession>A0A8B9B987</accession>
<dbReference type="InterPro" id="IPR000477">
    <property type="entry name" value="RT_dom"/>
</dbReference>
<evidence type="ECO:0000259" key="1">
    <source>
        <dbReference type="Pfam" id="PF00078"/>
    </source>
</evidence>
<dbReference type="PANTHER" id="PTHR33332">
    <property type="entry name" value="REVERSE TRANSCRIPTASE DOMAIN-CONTAINING PROTEIN"/>
    <property type="match status" value="1"/>
</dbReference>
<reference evidence="2" key="2">
    <citation type="submission" date="2025-09" db="UniProtKB">
        <authorList>
            <consortium name="Ensembl"/>
        </authorList>
    </citation>
    <scope>IDENTIFICATION</scope>
</reference>